<name>A0A6G8F1H9_9BACT</name>
<keyword evidence="1" id="KW-0677">Repeat</keyword>
<protein>
    <recommendedName>
        <fullName evidence="6">Tetratricopeptide repeat protein</fullName>
    </recommendedName>
</protein>
<feature type="coiled-coil region" evidence="4">
    <location>
        <begin position="87"/>
        <end position="114"/>
    </location>
</feature>
<dbReference type="InterPro" id="IPR011990">
    <property type="entry name" value="TPR-like_helical_dom_sf"/>
</dbReference>
<dbReference type="PANTHER" id="PTHR44943:SF8">
    <property type="entry name" value="TPR REPEAT-CONTAINING PROTEIN MJ0263"/>
    <property type="match status" value="1"/>
</dbReference>
<reference evidence="5" key="1">
    <citation type="journal article" date="2020" name="J. ISSAAS">
        <title>Lactobacilli and other gastrointestinal microbiota of Peromyscus leucopus, reservoir host for agents of Lyme disease and other zoonoses in North America.</title>
        <authorList>
            <person name="Milovic A."/>
            <person name="Bassam K."/>
            <person name="Shao H."/>
            <person name="Chatzistamou I."/>
            <person name="Tufts D.M."/>
            <person name="Diuk-Wasser M."/>
            <person name="Barbour A.G."/>
        </authorList>
    </citation>
    <scope>NUCLEOTIDE SEQUENCE</scope>
    <source>
        <strain evidence="5">LL70</strain>
    </source>
</reference>
<dbReference type="SUPFAM" id="SSF48452">
    <property type="entry name" value="TPR-like"/>
    <property type="match status" value="2"/>
</dbReference>
<evidence type="ECO:0000256" key="3">
    <source>
        <dbReference type="PROSITE-ProRule" id="PRU00339"/>
    </source>
</evidence>
<keyword evidence="2 3" id="KW-0802">TPR repeat</keyword>
<accession>A0A6G8F1H9</accession>
<dbReference type="Gene3D" id="1.25.40.10">
    <property type="entry name" value="Tetratricopeptide repeat domain"/>
    <property type="match status" value="2"/>
</dbReference>
<gene>
    <name evidence="5" type="ORF">Prevot485_0100</name>
</gene>
<organism evidence="5">
    <name type="scientific">uncultured Prevotella sp</name>
    <dbReference type="NCBI Taxonomy" id="159272"/>
    <lineage>
        <taxon>Bacteria</taxon>
        <taxon>Pseudomonadati</taxon>
        <taxon>Bacteroidota</taxon>
        <taxon>Bacteroidia</taxon>
        <taxon>Bacteroidales</taxon>
        <taxon>Prevotellaceae</taxon>
        <taxon>Prevotella</taxon>
        <taxon>environmental samples</taxon>
    </lineage>
</organism>
<dbReference type="SMART" id="SM00028">
    <property type="entry name" value="TPR"/>
    <property type="match status" value="7"/>
</dbReference>
<evidence type="ECO:0000256" key="2">
    <source>
        <dbReference type="ARBA" id="ARBA00022803"/>
    </source>
</evidence>
<proteinExistence type="predicted"/>
<dbReference type="InterPro" id="IPR019734">
    <property type="entry name" value="TPR_rpt"/>
</dbReference>
<dbReference type="Pfam" id="PF13432">
    <property type="entry name" value="TPR_16"/>
    <property type="match status" value="1"/>
</dbReference>
<evidence type="ECO:0000256" key="1">
    <source>
        <dbReference type="ARBA" id="ARBA00022737"/>
    </source>
</evidence>
<keyword evidence="4" id="KW-0175">Coiled coil</keyword>
<dbReference type="AlphaFoldDB" id="A0A6G8F1H9"/>
<evidence type="ECO:0000313" key="5">
    <source>
        <dbReference type="EMBL" id="QIM09911.1"/>
    </source>
</evidence>
<evidence type="ECO:0000256" key="4">
    <source>
        <dbReference type="SAM" id="Coils"/>
    </source>
</evidence>
<evidence type="ECO:0008006" key="6">
    <source>
        <dbReference type="Google" id="ProtNLM"/>
    </source>
</evidence>
<dbReference type="PROSITE" id="PS50005">
    <property type="entry name" value="TPR"/>
    <property type="match status" value="1"/>
</dbReference>
<sequence length="501" mass="56632">MSSAEFAKYIHSSEFKHLLLQYENALETGGLVFFDSDDLIDIAEYYHISGELDKAEAAADYCLELHPTESSPLLFKARMALVDYGDVARAKSLLSQVKEEVESLEAVYVTAEVMLSDGGAAKAESYLCEKYEKYMETRPSEGFSDDMDEDEDEPDFALDVAMMYCDHGYTDYAERWMKKAIVPENGASTEYYDTWARIYLDQKRWEEAVGVINKVIDADAYNVVAWLMMSDAQFQMAQYYEALQSAEYAIAISPGEPEPYLSKGNSLYALNRLDEARSSFERYVELCPDDPAGELLLATTLLYQYKLEEAYEHVKIVLEHLDDFPPTQVREALRTCAIIAAKSGDETLAMKCCDRMEETEVGEGEADLLRGAVCMEQYEVQRALAFFNKAAESSGYDLKTLAHIGVICHEAGLFSMAYTILKEVVKQHEADGYKSCPPQYLAFLTGACYSLAKREEYMYYLKYAVELAPLDISSVLGEHFPPGTEPRDYLDIELGNKRQNK</sequence>
<dbReference type="PANTHER" id="PTHR44943">
    <property type="entry name" value="CELLULOSE SYNTHASE OPERON PROTEIN C"/>
    <property type="match status" value="1"/>
</dbReference>
<feature type="repeat" description="TPR" evidence="3">
    <location>
        <begin position="257"/>
        <end position="290"/>
    </location>
</feature>
<dbReference type="InterPro" id="IPR051685">
    <property type="entry name" value="Ycf3/AcsC/BcsC/TPR_MFPF"/>
</dbReference>
<dbReference type="EMBL" id="MN990733">
    <property type="protein sequence ID" value="QIM09911.1"/>
    <property type="molecule type" value="Genomic_DNA"/>
</dbReference>